<feature type="region of interest" description="Disordered" evidence="1">
    <location>
        <begin position="1"/>
        <end position="66"/>
    </location>
</feature>
<dbReference type="AlphaFoldDB" id="A0AAD7C628"/>
<reference evidence="2" key="1">
    <citation type="submission" date="2023-03" db="EMBL/GenBank/DDBJ databases">
        <title>Massive genome expansion in bonnet fungi (Mycena s.s.) driven by repeated elements and novel gene families across ecological guilds.</title>
        <authorList>
            <consortium name="Lawrence Berkeley National Laboratory"/>
            <person name="Harder C.B."/>
            <person name="Miyauchi S."/>
            <person name="Viragh M."/>
            <person name="Kuo A."/>
            <person name="Thoen E."/>
            <person name="Andreopoulos B."/>
            <person name="Lu D."/>
            <person name="Skrede I."/>
            <person name="Drula E."/>
            <person name="Henrissat B."/>
            <person name="Morin E."/>
            <person name="Kohler A."/>
            <person name="Barry K."/>
            <person name="LaButti K."/>
            <person name="Morin E."/>
            <person name="Salamov A."/>
            <person name="Lipzen A."/>
            <person name="Mereny Z."/>
            <person name="Hegedus B."/>
            <person name="Baldrian P."/>
            <person name="Stursova M."/>
            <person name="Weitz H."/>
            <person name="Taylor A."/>
            <person name="Grigoriev I.V."/>
            <person name="Nagy L.G."/>
            <person name="Martin F."/>
            <person name="Kauserud H."/>
        </authorList>
    </citation>
    <scope>NUCLEOTIDE SEQUENCE</scope>
    <source>
        <strain evidence="2">CBHHK067</strain>
    </source>
</reference>
<feature type="compositionally biased region" description="Basic and acidic residues" evidence="1">
    <location>
        <begin position="95"/>
        <end position="112"/>
    </location>
</feature>
<gene>
    <name evidence="2" type="ORF">B0H17DRAFT_1149176</name>
</gene>
<feature type="compositionally biased region" description="Low complexity" evidence="1">
    <location>
        <begin position="21"/>
        <end position="33"/>
    </location>
</feature>
<comment type="caution">
    <text evidence="2">The sequence shown here is derived from an EMBL/GenBank/DDBJ whole genome shotgun (WGS) entry which is preliminary data.</text>
</comment>
<keyword evidence="3" id="KW-1185">Reference proteome</keyword>
<protein>
    <submittedName>
        <fullName evidence="2">Uncharacterized protein</fullName>
    </submittedName>
</protein>
<evidence type="ECO:0000313" key="2">
    <source>
        <dbReference type="EMBL" id="KAJ7639887.1"/>
    </source>
</evidence>
<dbReference type="EMBL" id="JARKIE010000439">
    <property type="protein sequence ID" value="KAJ7639887.1"/>
    <property type="molecule type" value="Genomic_DNA"/>
</dbReference>
<accession>A0AAD7C628</accession>
<feature type="compositionally biased region" description="Basic and acidic residues" evidence="1">
    <location>
        <begin position="34"/>
        <end position="64"/>
    </location>
</feature>
<dbReference type="Proteomes" id="UP001221757">
    <property type="component" value="Unassembled WGS sequence"/>
</dbReference>
<proteinExistence type="predicted"/>
<name>A0AAD7C628_MYCRO</name>
<organism evidence="2 3">
    <name type="scientific">Mycena rosella</name>
    <name type="common">Pink bonnet</name>
    <name type="synonym">Agaricus rosellus</name>
    <dbReference type="NCBI Taxonomy" id="1033263"/>
    <lineage>
        <taxon>Eukaryota</taxon>
        <taxon>Fungi</taxon>
        <taxon>Dikarya</taxon>
        <taxon>Basidiomycota</taxon>
        <taxon>Agaricomycotina</taxon>
        <taxon>Agaricomycetes</taxon>
        <taxon>Agaricomycetidae</taxon>
        <taxon>Agaricales</taxon>
        <taxon>Marasmiineae</taxon>
        <taxon>Mycenaceae</taxon>
        <taxon>Mycena</taxon>
    </lineage>
</organism>
<evidence type="ECO:0000313" key="3">
    <source>
        <dbReference type="Proteomes" id="UP001221757"/>
    </source>
</evidence>
<feature type="compositionally biased region" description="Polar residues" evidence="1">
    <location>
        <begin position="85"/>
        <end position="94"/>
    </location>
</feature>
<evidence type="ECO:0000256" key="1">
    <source>
        <dbReference type="SAM" id="MobiDB-lite"/>
    </source>
</evidence>
<feature type="region of interest" description="Disordered" evidence="1">
    <location>
        <begin position="85"/>
        <end position="118"/>
    </location>
</feature>
<sequence>MTVPWSAWKNGQRNGCRGTVPSAPGGSPSACSRAAEEGIKQRESRPDTSEPKGNDRSARGEDAVRIPATSNGILAIIGDMIGPVSTESLTQNSDGRSESERSGVEPTTRGDDGENEPMWSVRGMMAMSRRIGSARPFSSNFSPRTLHGLSHDMGLGLSEAGAEPLGIKISCDLGVIDAKGT</sequence>